<accession>D4DKF2</accession>
<proteinExistence type="predicted"/>
<sequence length="195" mass="22362">MAVQTRLAAGRESTLMSVELEHSPAQRRRRGDAAFNVSEDAKEDSSMTLRPLLSRIHVSSPSDDVSSIRDHCLEVPPLRRTDKKKEDEKKAKGNDGDDEKEEEEIRDSLNNVDMRTAEEEEEEGRPDKTRIITNSNNKEKKGDAGRSTRPSRRAFIRRPPMPRQRQPFLSLFLFLFFFFFSSTTTTTTTTTATRR</sequence>
<organism evidence="3 4">
    <name type="scientific">Trichophyton verrucosum (strain HKI 0517)</name>
    <dbReference type="NCBI Taxonomy" id="663202"/>
    <lineage>
        <taxon>Eukaryota</taxon>
        <taxon>Fungi</taxon>
        <taxon>Dikarya</taxon>
        <taxon>Ascomycota</taxon>
        <taxon>Pezizomycotina</taxon>
        <taxon>Eurotiomycetes</taxon>
        <taxon>Eurotiomycetidae</taxon>
        <taxon>Onygenales</taxon>
        <taxon>Arthrodermataceae</taxon>
        <taxon>Trichophyton</taxon>
    </lineage>
</organism>
<gene>
    <name evidence="3" type="ORF">TRV_07674</name>
</gene>
<dbReference type="KEGG" id="tve:TRV_07674"/>
<dbReference type="GeneID" id="9580013"/>
<keyword evidence="2" id="KW-0812">Transmembrane</keyword>
<feature type="compositionally biased region" description="Basic and acidic residues" evidence="1">
    <location>
        <begin position="66"/>
        <end position="95"/>
    </location>
</feature>
<evidence type="ECO:0000256" key="2">
    <source>
        <dbReference type="SAM" id="Phobius"/>
    </source>
</evidence>
<dbReference type="AlphaFoldDB" id="D4DKF2"/>
<dbReference type="RefSeq" id="XP_003018329.1">
    <property type="nucleotide sequence ID" value="XM_003018283.1"/>
</dbReference>
<keyword evidence="4" id="KW-1185">Reference proteome</keyword>
<dbReference type="EMBL" id="ACYE01000467">
    <property type="protein sequence ID" value="EFE37684.1"/>
    <property type="molecule type" value="Genomic_DNA"/>
</dbReference>
<feature type="compositionally biased region" description="Acidic residues" evidence="1">
    <location>
        <begin position="96"/>
        <end position="105"/>
    </location>
</feature>
<feature type="compositionally biased region" description="Basic and acidic residues" evidence="1">
    <location>
        <begin position="137"/>
        <end position="146"/>
    </location>
</feature>
<evidence type="ECO:0000256" key="1">
    <source>
        <dbReference type="SAM" id="MobiDB-lite"/>
    </source>
</evidence>
<keyword evidence="2" id="KW-0472">Membrane</keyword>
<evidence type="ECO:0000313" key="3">
    <source>
        <dbReference type="EMBL" id="EFE37684.1"/>
    </source>
</evidence>
<name>D4DKF2_TRIVH</name>
<evidence type="ECO:0000313" key="4">
    <source>
        <dbReference type="Proteomes" id="UP000008383"/>
    </source>
</evidence>
<keyword evidence="2" id="KW-1133">Transmembrane helix</keyword>
<reference evidence="4" key="1">
    <citation type="journal article" date="2011" name="Genome Biol.">
        <title>Comparative and functional genomics provide insights into the pathogenicity of dermatophytic fungi.</title>
        <authorList>
            <person name="Burmester A."/>
            <person name="Shelest E."/>
            <person name="Gloeckner G."/>
            <person name="Heddergott C."/>
            <person name="Schindler S."/>
            <person name="Staib P."/>
            <person name="Heidel A."/>
            <person name="Felder M."/>
            <person name="Petzold A."/>
            <person name="Szafranski K."/>
            <person name="Feuermann M."/>
            <person name="Pedruzzi I."/>
            <person name="Priebe S."/>
            <person name="Groth M."/>
            <person name="Winkler R."/>
            <person name="Li W."/>
            <person name="Kniemeyer O."/>
            <person name="Schroeckh V."/>
            <person name="Hertweck C."/>
            <person name="Hube B."/>
            <person name="White T.C."/>
            <person name="Platzer M."/>
            <person name="Guthke R."/>
            <person name="Heitman J."/>
            <person name="Woestemeyer J."/>
            <person name="Zipfel P.F."/>
            <person name="Monod M."/>
            <person name="Brakhage A.A."/>
        </authorList>
    </citation>
    <scope>NUCLEOTIDE SEQUENCE [LARGE SCALE GENOMIC DNA]</scope>
    <source>
        <strain evidence="4">HKI 0517</strain>
    </source>
</reference>
<dbReference type="HOGENOM" id="CLU_1397249_0_0_1"/>
<feature type="transmembrane region" description="Helical" evidence="2">
    <location>
        <begin position="167"/>
        <end position="185"/>
    </location>
</feature>
<feature type="region of interest" description="Disordered" evidence="1">
    <location>
        <begin position="1"/>
        <end position="161"/>
    </location>
</feature>
<comment type="caution">
    <text evidence="3">The sequence shown here is derived from an EMBL/GenBank/DDBJ whole genome shotgun (WGS) entry which is preliminary data.</text>
</comment>
<protein>
    <submittedName>
        <fullName evidence="3">Uncharacterized protein</fullName>
    </submittedName>
</protein>
<dbReference type="Proteomes" id="UP000008383">
    <property type="component" value="Unassembled WGS sequence"/>
</dbReference>